<feature type="non-terminal residue" evidence="1">
    <location>
        <position position="1"/>
    </location>
</feature>
<name>V8P6K0_OPHHA</name>
<dbReference type="EMBL" id="AZIM01000598">
    <property type="protein sequence ID" value="ETE70184.1"/>
    <property type="molecule type" value="Genomic_DNA"/>
</dbReference>
<protein>
    <submittedName>
        <fullName evidence="1">Uncharacterized protein</fullName>
    </submittedName>
</protein>
<reference evidence="1 2" key="1">
    <citation type="journal article" date="2013" name="Proc. Natl. Acad. Sci. U.S.A.">
        <title>The king cobra genome reveals dynamic gene evolution and adaptation in the snake venom system.</title>
        <authorList>
            <person name="Vonk F.J."/>
            <person name="Casewell N.R."/>
            <person name="Henkel C.V."/>
            <person name="Heimberg A.M."/>
            <person name="Jansen H.J."/>
            <person name="McCleary R.J."/>
            <person name="Kerkkamp H.M."/>
            <person name="Vos R.A."/>
            <person name="Guerreiro I."/>
            <person name="Calvete J.J."/>
            <person name="Wuster W."/>
            <person name="Woods A.E."/>
            <person name="Logan J.M."/>
            <person name="Harrison R.A."/>
            <person name="Castoe T.A."/>
            <person name="de Koning A.P."/>
            <person name="Pollock D.D."/>
            <person name="Yandell M."/>
            <person name="Calderon D."/>
            <person name="Renjifo C."/>
            <person name="Currier R.B."/>
            <person name="Salgado D."/>
            <person name="Pla D."/>
            <person name="Sanz L."/>
            <person name="Hyder A.S."/>
            <person name="Ribeiro J.M."/>
            <person name="Arntzen J.W."/>
            <person name="van den Thillart G.E."/>
            <person name="Boetzer M."/>
            <person name="Pirovano W."/>
            <person name="Dirks R.P."/>
            <person name="Spaink H.P."/>
            <person name="Duboule D."/>
            <person name="McGlinn E."/>
            <person name="Kini R.M."/>
            <person name="Richardson M.K."/>
        </authorList>
    </citation>
    <scope>NUCLEOTIDE SEQUENCE</scope>
    <source>
        <tissue evidence="1">Blood</tissue>
    </source>
</reference>
<proteinExistence type="predicted"/>
<organism evidence="1 2">
    <name type="scientific">Ophiophagus hannah</name>
    <name type="common">King cobra</name>
    <name type="synonym">Naja hannah</name>
    <dbReference type="NCBI Taxonomy" id="8665"/>
    <lineage>
        <taxon>Eukaryota</taxon>
        <taxon>Metazoa</taxon>
        <taxon>Chordata</taxon>
        <taxon>Craniata</taxon>
        <taxon>Vertebrata</taxon>
        <taxon>Euteleostomi</taxon>
        <taxon>Lepidosauria</taxon>
        <taxon>Squamata</taxon>
        <taxon>Bifurcata</taxon>
        <taxon>Unidentata</taxon>
        <taxon>Episquamata</taxon>
        <taxon>Toxicofera</taxon>
        <taxon>Serpentes</taxon>
        <taxon>Colubroidea</taxon>
        <taxon>Elapidae</taxon>
        <taxon>Elapinae</taxon>
        <taxon>Ophiophagus</taxon>
    </lineage>
</organism>
<keyword evidence="2" id="KW-1185">Reference proteome</keyword>
<evidence type="ECO:0000313" key="1">
    <source>
        <dbReference type="EMBL" id="ETE70184.1"/>
    </source>
</evidence>
<evidence type="ECO:0000313" key="2">
    <source>
        <dbReference type="Proteomes" id="UP000018936"/>
    </source>
</evidence>
<accession>V8P6K0</accession>
<gene>
    <name evidence="1" type="ORF">L345_04009</name>
</gene>
<dbReference type="AlphaFoldDB" id="V8P6K0"/>
<dbReference type="Proteomes" id="UP000018936">
    <property type="component" value="Unassembled WGS sequence"/>
</dbReference>
<sequence length="130" mass="14361">MLPQVGRFPRVRVPRPPWVSPSFILSPPPKARTVHAPGADFLSPVFRSVFPGRALGLRLALRLHLRLLPEGASPENLASLGEEGRLGRILQSGSHWYQTSFSSGNILYCHGFLCPLYKMNPTASDGQLFK</sequence>
<comment type="caution">
    <text evidence="1">The sequence shown here is derived from an EMBL/GenBank/DDBJ whole genome shotgun (WGS) entry which is preliminary data.</text>
</comment>